<protein>
    <submittedName>
        <fullName evidence="1">TIGR03620 family F420-dependent LLM class oxidoreductase</fullName>
    </submittedName>
</protein>
<dbReference type="RefSeq" id="WP_349297824.1">
    <property type="nucleotide sequence ID" value="NZ_JBEDNQ010000003.1"/>
</dbReference>
<dbReference type="InterPro" id="IPR036661">
    <property type="entry name" value="Luciferase-like_sf"/>
</dbReference>
<dbReference type="InterPro" id="IPR019922">
    <property type="entry name" value="Lucif-like_OxRdatse_MSMEG_4141"/>
</dbReference>
<dbReference type="Proteomes" id="UP001494902">
    <property type="component" value="Unassembled WGS sequence"/>
</dbReference>
<dbReference type="Gene3D" id="3.20.20.30">
    <property type="entry name" value="Luciferase-like domain"/>
    <property type="match status" value="1"/>
</dbReference>
<dbReference type="EMBL" id="JBEDNQ010000003">
    <property type="protein sequence ID" value="MEQ3550776.1"/>
    <property type="molecule type" value="Genomic_DNA"/>
</dbReference>
<dbReference type="NCBIfam" id="TIGR03620">
    <property type="entry name" value="F420_MSMEG_4141"/>
    <property type="match status" value="1"/>
</dbReference>
<sequence length="271" mass="27679">MTTTTPLVPVGFATGTDPGEAAAAEAAGARALWLAGGALDRLDRIAGVLDATRDATVIPGIISAGVFPAIDVSALHRDLAVRHPGRFLVGLGAAQQPRAMAALGSYLDALDAAEPPLPPGERILAALGPRKLELARERFAGAVTLLVTPEHTAGARAVLGADRLLAVTLPVVLTTDAARARTAVRPMLEFLLGVPGYRDNARRLGFADDEISGIADRLVDGFVAWGTPDDVAARVAEHRAAGADHVALSVVGDDDVLPAGADAVGRLAGIA</sequence>
<proteinExistence type="predicted"/>
<name>A0ABV1K9D8_9PSEU</name>
<organism evidence="1 2">
    <name type="scientific">Pseudonocardia nematodicida</name>
    <dbReference type="NCBI Taxonomy" id="1206997"/>
    <lineage>
        <taxon>Bacteria</taxon>
        <taxon>Bacillati</taxon>
        <taxon>Actinomycetota</taxon>
        <taxon>Actinomycetes</taxon>
        <taxon>Pseudonocardiales</taxon>
        <taxon>Pseudonocardiaceae</taxon>
        <taxon>Pseudonocardia</taxon>
    </lineage>
</organism>
<dbReference type="SUPFAM" id="SSF51679">
    <property type="entry name" value="Bacterial luciferase-like"/>
    <property type="match status" value="1"/>
</dbReference>
<gene>
    <name evidence="1" type="ORF">WIS52_09860</name>
</gene>
<evidence type="ECO:0000313" key="2">
    <source>
        <dbReference type="Proteomes" id="UP001494902"/>
    </source>
</evidence>
<comment type="caution">
    <text evidence="1">The sequence shown here is derived from an EMBL/GenBank/DDBJ whole genome shotgun (WGS) entry which is preliminary data.</text>
</comment>
<keyword evidence="2" id="KW-1185">Reference proteome</keyword>
<accession>A0ABV1K9D8</accession>
<evidence type="ECO:0000313" key="1">
    <source>
        <dbReference type="EMBL" id="MEQ3550776.1"/>
    </source>
</evidence>
<reference evidence="1 2" key="1">
    <citation type="submission" date="2024-03" db="EMBL/GenBank/DDBJ databases">
        <title>Draft genome sequence of Pseudonocardia nematodicida JCM 31783.</title>
        <authorList>
            <person name="Butdee W."/>
            <person name="Duangmal K."/>
        </authorList>
    </citation>
    <scope>NUCLEOTIDE SEQUENCE [LARGE SCALE GENOMIC DNA]</scope>
    <source>
        <strain evidence="1 2">JCM 31783</strain>
    </source>
</reference>